<dbReference type="OrthoDB" id="200948at2759"/>
<dbReference type="PANTHER" id="PTHR12879">
    <property type="entry name" value="SPHINGOLIPID DELTA 4 DESATURASE/C-4 HYDROXYLASE PROTEIN DES2"/>
    <property type="match status" value="1"/>
</dbReference>
<evidence type="ECO:0000256" key="6">
    <source>
        <dbReference type="ARBA" id="ARBA00023002"/>
    </source>
</evidence>
<gene>
    <name evidence="10" type="primary">WBGene00105823</name>
</gene>
<sequence>MGGVVSRDDFMWTYDEQPHTSRRKEIVKKYPQIKELFGVDPSLKWVIAAMVAVQVFFCWLLQNEDWLLVTIMAYCCGGVINHALTLAIHDISHNTAFGQKRSFDNRVFGIFTNLPIGIPISVAFKKYHVEHHRYLGEDGLDTDVPTEFEAKFFTSPFRKFVWLILQVQPLFYGLRPLIIYNKLPNDLEILNFAVQIAFDLVILYAFGIKALFYLIFGTLIAMGVHPSAGHFISEHYVFTEGQETYSYYGPWNLCTFNVGYHMEHHDFPYVPSRSLPALRAMAPEYYASLDQHQSWTWVLYSFVIDPKMGPYARHKRVASAPQVLEGRHILRKYWEGIFNYFAIPEISRWISSCISAKKTD</sequence>
<dbReference type="InterPro" id="IPR013866">
    <property type="entry name" value="Sphingolipid_d4-desaturase_N"/>
</dbReference>
<evidence type="ECO:0000256" key="3">
    <source>
        <dbReference type="ARBA" id="ARBA00012021"/>
    </source>
</evidence>
<dbReference type="EC" id="1.14.19.17" evidence="3"/>
<reference evidence="10" key="2">
    <citation type="submission" date="2022-06" db="UniProtKB">
        <authorList>
            <consortium name="EnsemblMetazoa"/>
        </authorList>
    </citation>
    <scope>IDENTIFICATION</scope>
    <source>
        <strain evidence="10">PS312</strain>
    </source>
</reference>
<proteinExistence type="inferred from homology"/>
<evidence type="ECO:0000256" key="4">
    <source>
        <dbReference type="ARBA" id="ARBA00022692"/>
    </source>
</evidence>
<name>A0A2A6CT66_PRIPA</name>
<organism evidence="10 11">
    <name type="scientific">Pristionchus pacificus</name>
    <name type="common">Parasitic nematode worm</name>
    <dbReference type="NCBI Taxonomy" id="54126"/>
    <lineage>
        <taxon>Eukaryota</taxon>
        <taxon>Metazoa</taxon>
        <taxon>Ecdysozoa</taxon>
        <taxon>Nematoda</taxon>
        <taxon>Chromadorea</taxon>
        <taxon>Rhabditida</taxon>
        <taxon>Rhabditina</taxon>
        <taxon>Diplogasteromorpha</taxon>
        <taxon>Diplogasteroidea</taxon>
        <taxon>Neodiplogasteridae</taxon>
        <taxon>Pristionchus</taxon>
    </lineage>
</organism>
<dbReference type="EnsemblMetazoa" id="PPA16269.1">
    <property type="protein sequence ID" value="PPA16269.1"/>
    <property type="gene ID" value="WBGene00105823"/>
</dbReference>
<evidence type="ECO:0000256" key="9">
    <source>
        <dbReference type="PIRNR" id="PIRNR017228"/>
    </source>
</evidence>
<dbReference type="PIRSF" id="PIRSF017228">
    <property type="entry name" value="Sphnglp_dlt4_des"/>
    <property type="match status" value="1"/>
</dbReference>
<dbReference type="GO" id="GO:0042284">
    <property type="term" value="F:sphingolipid delta-4 desaturase activity"/>
    <property type="evidence" value="ECO:0000318"/>
    <property type="project" value="GO_Central"/>
</dbReference>
<accession>A0A2A6CT66</accession>
<evidence type="ECO:0000256" key="2">
    <source>
        <dbReference type="ARBA" id="ARBA00006146"/>
    </source>
</evidence>
<dbReference type="AlphaFoldDB" id="A0A2A6CT66"/>
<keyword evidence="4" id="KW-0812">Transmembrane</keyword>
<dbReference type="Pfam" id="PF08557">
    <property type="entry name" value="Lipid_DES"/>
    <property type="match status" value="1"/>
</dbReference>
<accession>A0A8R1YGF0</accession>
<keyword evidence="11" id="KW-1185">Reference proteome</keyword>
<evidence type="ECO:0000313" key="11">
    <source>
        <dbReference type="Proteomes" id="UP000005239"/>
    </source>
</evidence>
<dbReference type="GO" id="GO:0016020">
    <property type="term" value="C:membrane"/>
    <property type="evidence" value="ECO:0007669"/>
    <property type="project" value="UniProtKB-SubCell"/>
</dbReference>
<evidence type="ECO:0000256" key="5">
    <source>
        <dbReference type="ARBA" id="ARBA00022989"/>
    </source>
</evidence>
<dbReference type="GO" id="GO:0046513">
    <property type="term" value="P:ceramide biosynthetic process"/>
    <property type="evidence" value="ECO:0000318"/>
    <property type="project" value="GO_Central"/>
</dbReference>
<evidence type="ECO:0000256" key="7">
    <source>
        <dbReference type="ARBA" id="ARBA00023098"/>
    </source>
</evidence>
<keyword evidence="6 9" id="KW-0560">Oxidoreductase</keyword>
<dbReference type="SMART" id="SM01269">
    <property type="entry name" value="Lipid_DES"/>
    <property type="match status" value="1"/>
</dbReference>
<comment type="similarity">
    <text evidence="2 9">Belongs to the fatty acid desaturase type 1 family. DEGS subfamily.</text>
</comment>
<dbReference type="PANTHER" id="PTHR12879:SF20">
    <property type="entry name" value="SPHINGOLIPID DELTA(4)-DESATURASE_C4-MONOOXYGENASE-RELATED"/>
    <property type="match status" value="1"/>
</dbReference>
<dbReference type="CDD" id="cd03508">
    <property type="entry name" value="Delta4-sphingolipid-FADS-like"/>
    <property type="match status" value="1"/>
</dbReference>
<evidence type="ECO:0000256" key="8">
    <source>
        <dbReference type="ARBA" id="ARBA00023136"/>
    </source>
</evidence>
<keyword evidence="5" id="KW-1133">Transmembrane helix</keyword>
<reference evidence="11" key="1">
    <citation type="journal article" date="2008" name="Nat. Genet.">
        <title>The Pristionchus pacificus genome provides a unique perspective on nematode lifestyle and parasitism.</title>
        <authorList>
            <person name="Dieterich C."/>
            <person name="Clifton S.W."/>
            <person name="Schuster L.N."/>
            <person name="Chinwalla A."/>
            <person name="Delehaunty K."/>
            <person name="Dinkelacker I."/>
            <person name="Fulton L."/>
            <person name="Fulton R."/>
            <person name="Godfrey J."/>
            <person name="Minx P."/>
            <person name="Mitreva M."/>
            <person name="Roeseler W."/>
            <person name="Tian H."/>
            <person name="Witte H."/>
            <person name="Yang S.P."/>
            <person name="Wilson R.K."/>
            <person name="Sommer R.J."/>
        </authorList>
    </citation>
    <scope>NUCLEOTIDE SEQUENCE [LARGE SCALE GENOMIC DNA]</scope>
    <source>
        <strain evidence="11">PS312</strain>
    </source>
</reference>
<comment type="subcellular location">
    <subcellularLocation>
        <location evidence="1">Membrane</location>
        <topology evidence="1">Multi-pass membrane protein</topology>
    </subcellularLocation>
</comment>
<dbReference type="InterPro" id="IPR011388">
    <property type="entry name" value="DES1/DES2"/>
</dbReference>
<protein>
    <recommendedName>
        <fullName evidence="3">sphingolipid 4-desaturase</fullName>
        <ecNumber evidence="3">1.14.19.17</ecNumber>
    </recommendedName>
</protein>
<evidence type="ECO:0000313" key="10">
    <source>
        <dbReference type="EnsemblMetazoa" id="PPA16269.1"/>
    </source>
</evidence>
<keyword evidence="8 9" id="KW-0472">Membrane</keyword>
<evidence type="ECO:0000256" key="1">
    <source>
        <dbReference type="ARBA" id="ARBA00004141"/>
    </source>
</evidence>
<dbReference type="InterPro" id="IPR005804">
    <property type="entry name" value="FA_desaturase_dom"/>
</dbReference>
<dbReference type="Proteomes" id="UP000005239">
    <property type="component" value="Unassembled WGS sequence"/>
</dbReference>
<keyword evidence="7 9" id="KW-0443">Lipid metabolism</keyword>
<dbReference type="Pfam" id="PF00487">
    <property type="entry name" value="FA_desaturase"/>
    <property type="match status" value="1"/>
</dbReference>